<dbReference type="NCBIfam" id="TIGR00131">
    <property type="entry name" value="gal_kin"/>
    <property type="match status" value="1"/>
</dbReference>
<dbReference type="EMBL" id="IACT01006671">
    <property type="protein sequence ID" value="LAC25796.1"/>
    <property type="molecule type" value="mRNA"/>
</dbReference>
<name>A0A6A7G4H3_9CRUS</name>
<evidence type="ECO:0000259" key="10">
    <source>
        <dbReference type="Pfam" id="PF08544"/>
    </source>
</evidence>
<dbReference type="GO" id="GO:0046872">
    <property type="term" value="F:metal ion binding"/>
    <property type="evidence" value="ECO:0007669"/>
    <property type="project" value="UniProtKB-KW"/>
</dbReference>
<evidence type="ECO:0000256" key="1">
    <source>
        <dbReference type="ARBA" id="ARBA00006566"/>
    </source>
</evidence>
<evidence type="ECO:0000256" key="6">
    <source>
        <dbReference type="ARBA" id="ARBA00022840"/>
    </source>
</evidence>
<dbReference type="GO" id="GO:0005829">
    <property type="term" value="C:cytosol"/>
    <property type="evidence" value="ECO:0007669"/>
    <property type="project" value="TreeGrafter"/>
</dbReference>
<evidence type="ECO:0000256" key="7">
    <source>
        <dbReference type="ARBA" id="ARBA00022842"/>
    </source>
</evidence>
<sequence>MSVADIATVDELLAQAKTKYAEVFKETPTVAGLAPGRVNIIGEHTDYNDGFVFPMALPLYTVVVGALSPDGEGNTIRVLTTNEGADAPRLVEFPVPTTDAPLKPSKEPAWANYFKGVVAKFHGPVRGFKAVIVSSVPLGGGLSSSASLEVASYTFLEALLNSPAASPRAKALCCQKAEHEFAGVPCGIMDQFVTSMAQEGQALLIDCRSLVCEQIPISDPELSVVIINSNVRHSLAGSEYAARRDDCFAAAKAMGKDSLRDATLDDILGKQWPLSEVQVKRASHVVTEIARTLQAVVALKEKNYTRFGELMTQSHHSLRNEYEVSCPELDELVGLAVAVPGVLGSRMTGGGFGGCTVTLVRQDSVAALLTHVAERYSGTPTFYMATASRGAYSVTL</sequence>
<dbReference type="InterPro" id="IPR014721">
    <property type="entry name" value="Ribsml_uS5_D2-typ_fold_subgr"/>
</dbReference>
<evidence type="ECO:0000256" key="5">
    <source>
        <dbReference type="ARBA" id="ARBA00022777"/>
    </source>
</evidence>
<dbReference type="GO" id="GO:0004335">
    <property type="term" value="F:galactokinase activity"/>
    <property type="evidence" value="ECO:0007669"/>
    <property type="project" value="InterPro"/>
</dbReference>
<dbReference type="SUPFAM" id="SSF54211">
    <property type="entry name" value="Ribosomal protein S5 domain 2-like"/>
    <property type="match status" value="1"/>
</dbReference>
<dbReference type="InterPro" id="IPR006206">
    <property type="entry name" value="Mevalonate/galactokinase"/>
</dbReference>
<dbReference type="SUPFAM" id="SSF55060">
    <property type="entry name" value="GHMP Kinase, C-terminal domain"/>
    <property type="match status" value="1"/>
</dbReference>
<evidence type="ECO:0000256" key="4">
    <source>
        <dbReference type="ARBA" id="ARBA00022741"/>
    </source>
</evidence>
<reference evidence="12" key="1">
    <citation type="submission" date="2017-11" db="EMBL/GenBank/DDBJ databases">
        <title>The sensing device of the deep-sea amphipod.</title>
        <authorList>
            <person name="Kobayashi H."/>
            <person name="Nagahama T."/>
            <person name="Arai W."/>
            <person name="Sasagawa Y."/>
            <person name="Umeda M."/>
            <person name="Hayashi T."/>
            <person name="Nikaido I."/>
            <person name="Watanabe H."/>
            <person name="Oguri K."/>
            <person name="Kitazato H."/>
            <person name="Fujioka K."/>
            <person name="Kido Y."/>
            <person name="Takami H."/>
        </authorList>
    </citation>
    <scope>NUCLEOTIDE SEQUENCE</scope>
    <source>
        <tissue evidence="12">Whole body</tissue>
    </source>
</reference>
<dbReference type="PANTHER" id="PTHR10457:SF7">
    <property type="entry name" value="GALACTOKINASE-RELATED"/>
    <property type="match status" value="1"/>
</dbReference>
<keyword evidence="3" id="KW-0479">Metal-binding</keyword>
<dbReference type="PANTHER" id="PTHR10457">
    <property type="entry name" value="MEVALONATE KINASE/GALACTOKINASE"/>
    <property type="match status" value="1"/>
</dbReference>
<dbReference type="PROSITE" id="PS00627">
    <property type="entry name" value="GHMP_KINASES_ATP"/>
    <property type="match status" value="1"/>
</dbReference>
<dbReference type="FunFam" id="3.30.230.10:FF:000040">
    <property type="entry name" value="Galactokinase 1"/>
    <property type="match status" value="1"/>
</dbReference>
<dbReference type="PROSITE" id="PS00106">
    <property type="entry name" value="GALACTOKINASE"/>
    <property type="match status" value="1"/>
</dbReference>
<evidence type="ECO:0000256" key="2">
    <source>
        <dbReference type="ARBA" id="ARBA00022679"/>
    </source>
</evidence>
<dbReference type="AlphaFoldDB" id="A0A6A7G4H3"/>
<dbReference type="Gene3D" id="3.30.230.10">
    <property type="match status" value="1"/>
</dbReference>
<keyword evidence="5 12" id="KW-0418">Kinase</keyword>
<dbReference type="Pfam" id="PF10509">
    <property type="entry name" value="GalKase_gal_bdg"/>
    <property type="match status" value="1"/>
</dbReference>
<dbReference type="PRINTS" id="PR00473">
    <property type="entry name" value="GALCTOKINASE"/>
</dbReference>
<dbReference type="InterPro" id="IPR006204">
    <property type="entry name" value="GHMP_kinase_N_dom"/>
</dbReference>
<feature type="domain" description="GHMP kinase C-terminal" evidence="10">
    <location>
        <begin position="296"/>
        <end position="376"/>
    </location>
</feature>
<dbReference type="InterPro" id="IPR013750">
    <property type="entry name" value="GHMP_kinase_C_dom"/>
</dbReference>
<accession>A0A6A7G4H3</accession>
<keyword evidence="6" id="KW-0067">ATP-binding</keyword>
<dbReference type="PIRSF" id="PIRSF000530">
    <property type="entry name" value="Galactokinase"/>
    <property type="match status" value="1"/>
</dbReference>
<evidence type="ECO:0000256" key="3">
    <source>
        <dbReference type="ARBA" id="ARBA00022723"/>
    </source>
</evidence>
<dbReference type="Gene3D" id="3.30.70.890">
    <property type="entry name" value="GHMP kinase, C-terminal domain"/>
    <property type="match status" value="1"/>
</dbReference>
<keyword evidence="2" id="KW-0808">Transferase</keyword>
<feature type="domain" description="Galactokinase N-terminal" evidence="11">
    <location>
        <begin position="19"/>
        <end position="65"/>
    </location>
</feature>
<dbReference type="InterPro" id="IPR036554">
    <property type="entry name" value="GHMP_kinase_C_sf"/>
</dbReference>
<dbReference type="GO" id="GO:0005524">
    <property type="term" value="F:ATP binding"/>
    <property type="evidence" value="ECO:0007669"/>
    <property type="project" value="UniProtKB-KW"/>
</dbReference>
<feature type="domain" description="GHMP kinase N-terminal" evidence="9">
    <location>
        <begin position="112"/>
        <end position="196"/>
    </location>
</feature>
<keyword evidence="7" id="KW-0460">Magnesium</keyword>
<evidence type="ECO:0000259" key="9">
    <source>
        <dbReference type="Pfam" id="PF00288"/>
    </source>
</evidence>
<dbReference type="FunFam" id="3.30.70.890:FF:000001">
    <property type="entry name" value="Galactokinase"/>
    <property type="match status" value="1"/>
</dbReference>
<dbReference type="InterPro" id="IPR006203">
    <property type="entry name" value="GHMP_knse_ATP-bd_CS"/>
</dbReference>
<proteinExistence type="evidence at transcript level"/>
<dbReference type="PRINTS" id="PR00959">
    <property type="entry name" value="MEVGALKINASE"/>
</dbReference>
<keyword evidence="8" id="KW-0119">Carbohydrate metabolism</keyword>
<evidence type="ECO:0000256" key="8">
    <source>
        <dbReference type="ARBA" id="ARBA00023277"/>
    </source>
</evidence>
<evidence type="ECO:0000259" key="11">
    <source>
        <dbReference type="Pfam" id="PF10509"/>
    </source>
</evidence>
<evidence type="ECO:0000313" key="12">
    <source>
        <dbReference type="EMBL" id="LAC25796.1"/>
    </source>
</evidence>
<dbReference type="GO" id="GO:0006012">
    <property type="term" value="P:galactose metabolic process"/>
    <property type="evidence" value="ECO:0007669"/>
    <property type="project" value="InterPro"/>
</dbReference>
<dbReference type="InterPro" id="IPR019741">
    <property type="entry name" value="Galactokinase_CS"/>
</dbReference>
<protein>
    <submittedName>
        <fullName evidence="12">Galactokinase-like</fullName>
    </submittedName>
</protein>
<dbReference type="Pfam" id="PF08544">
    <property type="entry name" value="GHMP_kinases_C"/>
    <property type="match status" value="1"/>
</dbReference>
<dbReference type="InterPro" id="IPR019539">
    <property type="entry name" value="GalKase_N"/>
</dbReference>
<comment type="similarity">
    <text evidence="1">Belongs to the GHMP kinase family. GalK subfamily.</text>
</comment>
<dbReference type="Pfam" id="PF00288">
    <property type="entry name" value="GHMP_kinases_N"/>
    <property type="match status" value="1"/>
</dbReference>
<dbReference type="InterPro" id="IPR000705">
    <property type="entry name" value="Galactokinase"/>
</dbReference>
<dbReference type="InterPro" id="IPR020568">
    <property type="entry name" value="Ribosomal_Su5_D2-typ_SF"/>
</dbReference>
<keyword evidence="4" id="KW-0547">Nucleotide-binding</keyword>
<organism evidence="12">
    <name type="scientific">Hirondellea gigas</name>
    <dbReference type="NCBI Taxonomy" id="1518452"/>
    <lineage>
        <taxon>Eukaryota</taxon>
        <taxon>Metazoa</taxon>
        <taxon>Ecdysozoa</taxon>
        <taxon>Arthropoda</taxon>
        <taxon>Crustacea</taxon>
        <taxon>Multicrustacea</taxon>
        <taxon>Malacostraca</taxon>
        <taxon>Eumalacostraca</taxon>
        <taxon>Peracarida</taxon>
        <taxon>Amphipoda</taxon>
        <taxon>Amphilochidea</taxon>
        <taxon>Lysianassida</taxon>
        <taxon>Lysianassidira</taxon>
        <taxon>Lysianassoidea</taxon>
        <taxon>Lysianassidae</taxon>
        <taxon>Hirondellea</taxon>
    </lineage>
</organism>